<dbReference type="Pfam" id="PF03364">
    <property type="entry name" value="Polyketide_cyc"/>
    <property type="match status" value="1"/>
</dbReference>
<dbReference type="EMBL" id="JAAXLS010000020">
    <property type="protein sequence ID" value="NKQ56108.1"/>
    <property type="molecule type" value="Genomic_DNA"/>
</dbReference>
<evidence type="ECO:0000313" key="2">
    <source>
        <dbReference type="EMBL" id="NKQ56108.1"/>
    </source>
</evidence>
<name>A0ABX1J8S2_9PSEU</name>
<keyword evidence="3" id="KW-1185">Reference proteome</keyword>
<dbReference type="Gene3D" id="3.30.530.20">
    <property type="match status" value="1"/>
</dbReference>
<evidence type="ECO:0000259" key="1">
    <source>
        <dbReference type="Pfam" id="PF03364"/>
    </source>
</evidence>
<proteinExistence type="predicted"/>
<comment type="caution">
    <text evidence="2">The sequence shown here is derived from an EMBL/GenBank/DDBJ whole genome shotgun (WGS) entry which is preliminary data.</text>
</comment>
<dbReference type="Proteomes" id="UP000715441">
    <property type="component" value="Unassembled WGS sequence"/>
</dbReference>
<dbReference type="InterPro" id="IPR005031">
    <property type="entry name" value="COQ10_START"/>
</dbReference>
<feature type="domain" description="Coenzyme Q-binding protein COQ10 START" evidence="1">
    <location>
        <begin position="10"/>
        <end position="169"/>
    </location>
</feature>
<gene>
    <name evidence="2" type="ORF">HFP15_24835</name>
</gene>
<accession>A0ABX1J8S2</accession>
<protein>
    <submittedName>
        <fullName evidence="2">SRPBCC family protein</fullName>
    </submittedName>
</protein>
<sequence>MPEVISYKPVPAGPEAIWDYVHDMNKWATFIMGYQGHEAIDDRRSKWTVKGELGALARVVQFEVLITEWVELERVRFTITGLTERFDGEGTFLIGLRTDAAPRRRPGRFFSLLRKLFRRRANWDTAGAGEAGSGFTCTLRLQAGGMTGPVVNAMLEPLMRRAADDLAGNLATQIVDRTALPDTSRPQS</sequence>
<dbReference type="InterPro" id="IPR023393">
    <property type="entry name" value="START-like_dom_sf"/>
</dbReference>
<dbReference type="CDD" id="cd07812">
    <property type="entry name" value="SRPBCC"/>
    <property type="match status" value="1"/>
</dbReference>
<evidence type="ECO:0000313" key="3">
    <source>
        <dbReference type="Proteomes" id="UP000715441"/>
    </source>
</evidence>
<reference evidence="2 3" key="1">
    <citation type="submission" date="2020-04" db="EMBL/GenBank/DDBJ databases">
        <title>Novel species.</title>
        <authorList>
            <person name="Teo W.F.A."/>
            <person name="Lipun K."/>
            <person name="Srisuk N."/>
            <person name="Duangmal K."/>
        </authorList>
    </citation>
    <scope>NUCLEOTIDE SEQUENCE [LARGE SCALE GENOMIC DNA]</scope>
    <source>
        <strain evidence="2 3">K13G38</strain>
    </source>
</reference>
<organism evidence="2 3">
    <name type="scientific">Amycolatopsis acididurans</name>
    <dbReference type="NCBI Taxonomy" id="2724524"/>
    <lineage>
        <taxon>Bacteria</taxon>
        <taxon>Bacillati</taxon>
        <taxon>Actinomycetota</taxon>
        <taxon>Actinomycetes</taxon>
        <taxon>Pseudonocardiales</taxon>
        <taxon>Pseudonocardiaceae</taxon>
        <taxon>Amycolatopsis</taxon>
    </lineage>
</organism>
<dbReference type="RefSeq" id="WP_168519150.1">
    <property type="nucleotide sequence ID" value="NZ_JAAXLS010000020.1"/>
</dbReference>
<dbReference type="SUPFAM" id="SSF55961">
    <property type="entry name" value="Bet v1-like"/>
    <property type="match status" value="1"/>
</dbReference>